<dbReference type="AlphaFoldDB" id="A0A4Y7Q602"/>
<protein>
    <submittedName>
        <fullName evidence="1">Uncharacterized protein</fullName>
    </submittedName>
</protein>
<sequence>MPVQPSTANLTLNKLHTLYLYCMINESTDFGDFLDALTTPALAQLTVQVQNFSRLQRTGHRPCFSQLLFRSQPPLKSFSLLGTYMMADNIVNCLRSMPELIIISGDGELFSTTVMDALTPSLNPTKVPLCPMLAMIGLKDESASFPALEAMIYARWKISKQKRRDGFNVQIRAVEVVELPEELKFRSLFLQSQEMAECIEDGLVCLINILKNATP</sequence>
<name>A0A4Y7Q602_9AGAM</name>
<dbReference type="OrthoDB" id="2909371at2759"/>
<reference evidence="1 2" key="1">
    <citation type="submission" date="2018-06" db="EMBL/GenBank/DDBJ databases">
        <title>A transcriptomic atlas of mushroom development highlights an independent origin of complex multicellularity.</title>
        <authorList>
            <consortium name="DOE Joint Genome Institute"/>
            <person name="Krizsan K."/>
            <person name="Almasi E."/>
            <person name="Merenyi Z."/>
            <person name="Sahu N."/>
            <person name="Viragh M."/>
            <person name="Koszo T."/>
            <person name="Mondo S."/>
            <person name="Kiss B."/>
            <person name="Balint B."/>
            <person name="Kues U."/>
            <person name="Barry K."/>
            <person name="Hegedus J.C."/>
            <person name="Henrissat B."/>
            <person name="Johnson J."/>
            <person name="Lipzen A."/>
            <person name="Ohm R."/>
            <person name="Nagy I."/>
            <person name="Pangilinan J."/>
            <person name="Yan J."/>
            <person name="Xiong Y."/>
            <person name="Grigoriev I.V."/>
            <person name="Hibbett D.S."/>
            <person name="Nagy L.G."/>
        </authorList>
    </citation>
    <scope>NUCLEOTIDE SEQUENCE [LARGE SCALE GENOMIC DNA]</scope>
    <source>
        <strain evidence="1 2">SZMC22713</strain>
    </source>
</reference>
<gene>
    <name evidence="1" type="ORF">BD410DRAFT_257293</name>
</gene>
<dbReference type="EMBL" id="ML170175">
    <property type="protein sequence ID" value="TDL22329.1"/>
    <property type="molecule type" value="Genomic_DNA"/>
</dbReference>
<keyword evidence="2" id="KW-1185">Reference proteome</keyword>
<organism evidence="1 2">
    <name type="scientific">Rickenella mellea</name>
    <dbReference type="NCBI Taxonomy" id="50990"/>
    <lineage>
        <taxon>Eukaryota</taxon>
        <taxon>Fungi</taxon>
        <taxon>Dikarya</taxon>
        <taxon>Basidiomycota</taxon>
        <taxon>Agaricomycotina</taxon>
        <taxon>Agaricomycetes</taxon>
        <taxon>Hymenochaetales</taxon>
        <taxon>Rickenellaceae</taxon>
        <taxon>Rickenella</taxon>
    </lineage>
</organism>
<accession>A0A4Y7Q602</accession>
<evidence type="ECO:0000313" key="1">
    <source>
        <dbReference type="EMBL" id="TDL22329.1"/>
    </source>
</evidence>
<proteinExistence type="predicted"/>
<evidence type="ECO:0000313" key="2">
    <source>
        <dbReference type="Proteomes" id="UP000294933"/>
    </source>
</evidence>
<dbReference type="VEuPathDB" id="FungiDB:BD410DRAFT_257293"/>
<dbReference type="Proteomes" id="UP000294933">
    <property type="component" value="Unassembled WGS sequence"/>
</dbReference>